<feature type="transmembrane region" description="Helical" evidence="1">
    <location>
        <begin position="746"/>
        <end position="766"/>
    </location>
</feature>
<dbReference type="GeneID" id="39982475"/>
<feature type="transmembrane region" description="Helical" evidence="1">
    <location>
        <begin position="643"/>
        <end position="661"/>
    </location>
</feature>
<evidence type="ECO:0000313" key="2">
    <source>
        <dbReference type="EMBL" id="ORC92287.1"/>
    </source>
</evidence>
<evidence type="ECO:0000313" key="3">
    <source>
        <dbReference type="Proteomes" id="UP000192257"/>
    </source>
</evidence>
<keyword evidence="1" id="KW-1133">Transmembrane helix</keyword>
<reference evidence="2 3" key="1">
    <citation type="submission" date="2017-03" db="EMBL/GenBank/DDBJ databases">
        <title>An alternative strategy for trypanosome survival in the mammalian bloodstream revealed through genome and transcriptome analysis of the ubiquitous bovine parasite Trypanosoma (Megatrypanum) theileri.</title>
        <authorList>
            <person name="Kelly S."/>
            <person name="Ivens A."/>
            <person name="Mott A."/>
            <person name="O'Neill E."/>
            <person name="Emms D."/>
            <person name="Macleod O."/>
            <person name="Voorheis P."/>
            <person name="Matthews J."/>
            <person name="Matthews K."/>
            <person name="Carrington M."/>
        </authorList>
    </citation>
    <scope>NUCLEOTIDE SEQUENCE [LARGE SCALE GENOMIC DNA]</scope>
    <source>
        <strain evidence="2">Edinburgh</strain>
    </source>
</reference>
<feature type="transmembrane region" description="Helical" evidence="1">
    <location>
        <begin position="55"/>
        <end position="86"/>
    </location>
</feature>
<evidence type="ECO:0000256" key="1">
    <source>
        <dbReference type="SAM" id="Phobius"/>
    </source>
</evidence>
<feature type="transmembrane region" description="Helical" evidence="1">
    <location>
        <begin position="604"/>
        <end position="622"/>
    </location>
</feature>
<feature type="transmembrane region" description="Helical" evidence="1">
    <location>
        <begin position="12"/>
        <end position="35"/>
    </location>
</feature>
<dbReference type="AlphaFoldDB" id="A0A1X0P5S8"/>
<dbReference type="OrthoDB" id="273623at2759"/>
<accession>A0A1X0P5S8</accession>
<dbReference type="VEuPathDB" id="TriTrypDB:TM35_000045010"/>
<feature type="transmembrane region" description="Helical" evidence="1">
    <location>
        <begin position="667"/>
        <end position="686"/>
    </location>
</feature>
<sequence>MPIIAQERDVLLSFGSILAALGVALLVRAIMWVIATLLSTYTRPRAHTHSYTHKFLLLLAFTLLLLALPTGLAPHITVIAAALAALAAPYRRTATFVLCVAVLTLAAPRWISTVQLEIPPAQTTWVSRYYGQVAIWPAESITSTQYFLIVYNDVKLTRLPCEDHKVSRRTLCEAENDRTIADPMGWNQTRVLVSLGDQTSIYALESCRDSLRGKSPFMHQITLLGTKSTLHNLTIRCRLQKPELDTIPLGPTACLNLVSDVVLLNVHVELYNTSGVFLSSHKIHKANGCTEALEQLQDFIQLNGINVKSFLTCIPRLNSHDLLQRINDERFLPSVLKKEIPSSLRWIWRAPGILQNILEQVNNILEHIILPASTLAMAKLSDLLVTLKIFIVYAVERLRPYIYSILKNTQMLVYGVSCTTMKGIFVSFCQTHDAYDKSNFWYQLGVRIVEISSNTVRLLLDAVDLVPGFWTAYSFAWRLEWSLTVYCIQTIKIVIVEVCIKVIEPLFRLLSINLGRLFYTVLRLAPLCFEAIGFTTIINVIGKLFKFVWYLEMQWLAKEWVIVQKLFWYICLLLVAVLSFLLSVWSVCWGWGVYILGLYTTTSMAAHFFVALIQTIIILIAMRNELREIAARESGKYPSFMRQYTGGMFVIMMMTFTRVHSVTTVRYLVAHVAVLFMLVGLSVLRIFSKVYNITLYIVFPCISSYVGLEFVSKQPKRSSVIAISIAKGVLVVLVDRTIGNFVSLFLRELFFFLLLLLLSLVVIGSWQKQLHTKLTSVCQQLLLVLMPRADSVSPQAIDN</sequence>
<feature type="transmembrane region" description="Helical" evidence="1">
    <location>
        <begin position="93"/>
        <end position="111"/>
    </location>
</feature>
<protein>
    <submittedName>
        <fullName evidence="2">Uncharacterized protein</fullName>
    </submittedName>
</protein>
<gene>
    <name evidence="2" type="ORF">TM35_000045010</name>
</gene>
<dbReference type="RefSeq" id="XP_028886353.1">
    <property type="nucleotide sequence ID" value="XM_029022695.1"/>
</dbReference>
<keyword evidence="3" id="KW-1185">Reference proteome</keyword>
<dbReference type="EMBL" id="NBCO01000004">
    <property type="protein sequence ID" value="ORC92287.1"/>
    <property type="molecule type" value="Genomic_DNA"/>
</dbReference>
<name>A0A1X0P5S8_9TRYP</name>
<feature type="transmembrane region" description="Helical" evidence="1">
    <location>
        <begin position="566"/>
        <end position="592"/>
    </location>
</feature>
<organism evidence="2 3">
    <name type="scientific">Trypanosoma theileri</name>
    <dbReference type="NCBI Taxonomy" id="67003"/>
    <lineage>
        <taxon>Eukaryota</taxon>
        <taxon>Discoba</taxon>
        <taxon>Euglenozoa</taxon>
        <taxon>Kinetoplastea</taxon>
        <taxon>Metakinetoplastina</taxon>
        <taxon>Trypanosomatida</taxon>
        <taxon>Trypanosomatidae</taxon>
        <taxon>Trypanosoma</taxon>
    </lineage>
</organism>
<comment type="caution">
    <text evidence="2">The sequence shown here is derived from an EMBL/GenBank/DDBJ whole genome shotgun (WGS) entry which is preliminary data.</text>
</comment>
<keyword evidence="1" id="KW-0472">Membrane</keyword>
<feature type="transmembrane region" description="Helical" evidence="1">
    <location>
        <begin position="524"/>
        <end position="545"/>
    </location>
</feature>
<keyword evidence="1" id="KW-0812">Transmembrane</keyword>
<proteinExistence type="predicted"/>
<dbReference type="Proteomes" id="UP000192257">
    <property type="component" value="Unassembled WGS sequence"/>
</dbReference>
<feature type="transmembrane region" description="Helical" evidence="1">
    <location>
        <begin position="693"/>
        <end position="711"/>
    </location>
</feature>